<evidence type="ECO:0000259" key="1">
    <source>
        <dbReference type="Pfam" id="PF01979"/>
    </source>
</evidence>
<gene>
    <name evidence="2" type="ORF">OCK74_05655</name>
</gene>
<evidence type="ECO:0000313" key="3">
    <source>
        <dbReference type="Proteomes" id="UP001155483"/>
    </source>
</evidence>
<feature type="domain" description="Amidohydrolase-related" evidence="1">
    <location>
        <begin position="13"/>
        <end position="73"/>
    </location>
</feature>
<name>A0A9X2XTB2_9BACT</name>
<sequence>MLQVLISEQLLLSEYGFTIPAILQISTINGATALGLDNKYGSIEKGKKADLLIWDKSPFDNYKNFLASKTIIKDGIVFKKGSIH</sequence>
<dbReference type="Gene3D" id="3.20.20.140">
    <property type="entry name" value="Metal-dependent hydrolases"/>
    <property type="match status" value="1"/>
</dbReference>
<protein>
    <submittedName>
        <fullName evidence="2">Amidohydrolase family protein</fullName>
    </submittedName>
</protein>
<dbReference type="InterPro" id="IPR011059">
    <property type="entry name" value="Metal-dep_hydrolase_composite"/>
</dbReference>
<proteinExistence type="predicted"/>
<dbReference type="Gene3D" id="2.30.40.10">
    <property type="entry name" value="Urease, subunit C, domain 1"/>
    <property type="match status" value="1"/>
</dbReference>
<dbReference type="SUPFAM" id="SSF51338">
    <property type="entry name" value="Composite domain of metallo-dependent hydrolases"/>
    <property type="match status" value="1"/>
</dbReference>
<dbReference type="Pfam" id="PF01979">
    <property type="entry name" value="Amidohydro_1"/>
    <property type="match status" value="1"/>
</dbReference>
<organism evidence="2 3">
    <name type="scientific">Paraflavisolibacter caeni</name>
    <dbReference type="NCBI Taxonomy" id="2982496"/>
    <lineage>
        <taxon>Bacteria</taxon>
        <taxon>Pseudomonadati</taxon>
        <taxon>Bacteroidota</taxon>
        <taxon>Chitinophagia</taxon>
        <taxon>Chitinophagales</taxon>
        <taxon>Chitinophagaceae</taxon>
        <taxon>Paraflavisolibacter</taxon>
    </lineage>
</organism>
<dbReference type="PANTHER" id="PTHR43135:SF3">
    <property type="entry name" value="ALPHA-D-RIBOSE 1-METHYLPHOSPHONATE 5-TRIPHOSPHATE DIPHOSPHATASE"/>
    <property type="match status" value="1"/>
</dbReference>
<dbReference type="AlphaFoldDB" id="A0A9X2XTB2"/>
<comment type="caution">
    <text evidence="2">The sequence shown here is derived from an EMBL/GenBank/DDBJ whole genome shotgun (WGS) entry which is preliminary data.</text>
</comment>
<dbReference type="EMBL" id="JAOTIF010000002">
    <property type="protein sequence ID" value="MCU7548591.1"/>
    <property type="molecule type" value="Genomic_DNA"/>
</dbReference>
<reference evidence="2" key="2">
    <citation type="submission" date="2023-04" db="EMBL/GenBank/DDBJ databases">
        <title>Paracnuella aquatica gen. nov., sp. nov., a member of the family Chitinophagaceae isolated from a hot spring.</title>
        <authorList>
            <person name="Wang C."/>
        </authorList>
    </citation>
    <scope>NUCLEOTIDE SEQUENCE</scope>
    <source>
        <strain evidence="2">LB-8</strain>
    </source>
</reference>
<dbReference type="Proteomes" id="UP001155483">
    <property type="component" value="Unassembled WGS sequence"/>
</dbReference>
<reference evidence="2" key="1">
    <citation type="submission" date="2022-09" db="EMBL/GenBank/DDBJ databases">
        <authorList>
            <person name="Yuan C."/>
            <person name="Ke Z."/>
        </authorList>
    </citation>
    <scope>NUCLEOTIDE SEQUENCE</scope>
    <source>
        <strain evidence="2">LB-8</strain>
    </source>
</reference>
<accession>A0A9X2XTB2</accession>
<dbReference type="InterPro" id="IPR051781">
    <property type="entry name" value="Metallo-dep_Hydrolase"/>
</dbReference>
<keyword evidence="3" id="KW-1185">Reference proteome</keyword>
<dbReference type="RefSeq" id="WP_279296037.1">
    <property type="nucleotide sequence ID" value="NZ_JAOTIF010000002.1"/>
</dbReference>
<dbReference type="GO" id="GO:0016810">
    <property type="term" value="F:hydrolase activity, acting on carbon-nitrogen (but not peptide) bonds"/>
    <property type="evidence" value="ECO:0007669"/>
    <property type="project" value="InterPro"/>
</dbReference>
<dbReference type="PANTHER" id="PTHR43135">
    <property type="entry name" value="ALPHA-D-RIBOSE 1-METHYLPHOSPHONATE 5-TRIPHOSPHATE DIPHOSPHATASE"/>
    <property type="match status" value="1"/>
</dbReference>
<evidence type="ECO:0000313" key="2">
    <source>
        <dbReference type="EMBL" id="MCU7548591.1"/>
    </source>
</evidence>
<dbReference type="InterPro" id="IPR006680">
    <property type="entry name" value="Amidohydro-rel"/>
</dbReference>